<name>A0A518ANG2_9BACT</name>
<evidence type="ECO:0000256" key="1">
    <source>
        <dbReference type="SAM" id="MobiDB-lite"/>
    </source>
</evidence>
<protein>
    <submittedName>
        <fullName evidence="3">Uncharacterized protein</fullName>
    </submittedName>
</protein>
<keyword evidence="2" id="KW-0472">Membrane</keyword>
<dbReference type="OrthoDB" id="288441at2"/>
<dbReference type="EMBL" id="CP036278">
    <property type="protein sequence ID" value="QDU56260.1"/>
    <property type="molecule type" value="Genomic_DNA"/>
</dbReference>
<evidence type="ECO:0000256" key="2">
    <source>
        <dbReference type="SAM" id="Phobius"/>
    </source>
</evidence>
<proteinExistence type="predicted"/>
<dbReference type="KEGG" id="amuc:Pan181_24680"/>
<reference evidence="3 4" key="1">
    <citation type="submission" date="2019-02" db="EMBL/GenBank/DDBJ databases">
        <title>Deep-cultivation of Planctomycetes and their phenomic and genomic characterization uncovers novel biology.</title>
        <authorList>
            <person name="Wiegand S."/>
            <person name="Jogler M."/>
            <person name="Boedeker C."/>
            <person name="Pinto D."/>
            <person name="Vollmers J."/>
            <person name="Rivas-Marin E."/>
            <person name="Kohn T."/>
            <person name="Peeters S.H."/>
            <person name="Heuer A."/>
            <person name="Rast P."/>
            <person name="Oberbeckmann S."/>
            <person name="Bunk B."/>
            <person name="Jeske O."/>
            <person name="Meyerdierks A."/>
            <person name="Storesund J.E."/>
            <person name="Kallscheuer N."/>
            <person name="Luecker S."/>
            <person name="Lage O.M."/>
            <person name="Pohl T."/>
            <person name="Merkel B.J."/>
            <person name="Hornburger P."/>
            <person name="Mueller R.-W."/>
            <person name="Bruemmer F."/>
            <person name="Labrenz M."/>
            <person name="Spormann A.M."/>
            <person name="Op den Camp H."/>
            <person name="Overmann J."/>
            <person name="Amann R."/>
            <person name="Jetten M.S.M."/>
            <person name="Mascher T."/>
            <person name="Medema M.H."/>
            <person name="Devos D.P."/>
            <person name="Kaster A.-K."/>
            <person name="Ovreas L."/>
            <person name="Rohde M."/>
            <person name="Galperin M.Y."/>
            <person name="Jogler C."/>
        </authorList>
    </citation>
    <scope>NUCLEOTIDE SEQUENCE [LARGE SCALE GENOMIC DNA]</scope>
    <source>
        <strain evidence="3 4">Pan181</strain>
    </source>
</reference>
<keyword evidence="4" id="KW-1185">Reference proteome</keyword>
<sequence>MLESPLVAVVLLPILWFVSEFQDKRWPRILLGIGAIGMSYLVASAVGGVQSLGDNAYFGNASQQLVDTTVTQLEADNAEQVLKELKTLQDKYHPTYENRADYEELVEEYSQSFAEDSPAETTDGEPAEE</sequence>
<keyword evidence="2" id="KW-0812">Transmembrane</keyword>
<evidence type="ECO:0000313" key="4">
    <source>
        <dbReference type="Proteomes" id="UP000315750"/>
    </source>
</evidence>
<feature type="transmembrane region" description="Helical" evidence="2">
    <location>
        <begin position="29"/>
        <end position="49"/>
    </location>
</feature>
<accession>A0A518ANG2</accession>
<feature type="region of interest" description="Disordered" evidence="1">
    <location>
        <begin position="109"/>
        <end position="129"/>
    </location>
</feature>
<organism evidence="3 4">
    <name type="scientific">Aeoliella mucimassa</name>
    <dbReference type="NCBI Taxonomy" id="2527972"/>
    <lineage>
        <taxon>Bacteria</taxon>
        <taxon>Pseudomonadati</taxon>
        <taxon>Planctomycetota</taxon>
        <taxon>Planctomycetia</taxon>
        <taxon>Pirellulales</taxon>
        <taxon>Lacipirellulaceae</taxon>
        <taxon>Aeoliella</taxon>
    </lineage>
</organism>
<dbReference type="AlphaFoldDB" id="A0A518ANG2"/>
<keyword evidence="2" id="KW-1133">Transmembrane helix</keyword>
<gene>
    <name evidence="3" type="ORF">Pan181_24680</name>
</gene>
<evidence type="ECO:0000313" key="3">
    <source>
        <dbReference type="EMBL" id="QDU56260.1"/>
    </source>
</evidence>
<dbReference type="Proteomes" id="UP000315750">
    <property type="component" value="Chromosome"/>
</dbReference>
<feature type="transmembrane region" description="Helical" evidence="2">
    <location>
        <begin position="6"/>
        <end position="22"/>
    </location>
</feature>